<sequence>MPFDVCRIEEHLSHEATRLLKKEENCKSISTFREAKKTFEKCAKLRKDFETISEKLMPHLGRYDDKVKKLTEAVDKEDYQGLEGGFEE</sequence>
<dbReference type="WBParaSite" id="MBELARI_LOCUS14676">
    <property type="protein sequence ID" value="MBELARI_LOCUS14676"/>
    <property type="gene ID" value="MBELARI_LOCUS14676"/>
</dbReference>
<evidence type="ECO:0000313" key="1">
    <source>
        <dbReference type="Proteomes" id="UP000887575"/>
    </source>
</evidence>
<proteinExistence type="predicted"/>
<accession>A0AAF3EL72</accession>
<reference evidence="2" key="1">
    <citation type="submission" date="2024-02" db="UniProtKB">
        <authorList>
            <consortium name="WormBaseParasite"/>
        </authorList>
    </citation>
    <scope>IDENTIFICATION</scope>
</reference>
<evidence type="ECO:0000313" key="2">
    <source>
        <dbReference type="WBParaSite" id="MBELARI_LOCUS14676"/>
    </source>
</evidence>
<protein>
    <submittedName>
        <fullName evidence="2">Uncharacterized protein</fullName>
    </submittedName>
</protein>
<name>A0AAF3EL72_9BILA</name>
<organism evidence="1 2">
    <name type="scientific">Mesorhabditis belari</name>
    <dbReference type="NCBI Taxonomy" id="2138241"/>
    <lineage>
        <taxon>Eukaryota</taxon>
        <taxon>Metazoa</taxon>
        <taxon>Ecdysozoa</taxon>
        <taxon>Nematoda</taxon>
        <taxon>Chromadorea</taxon>
        <taxon>Rhabditida</taxon>
        <taxon>Rhabditina</taxon>
        <taxon>Rhabditomorpha</taxon>
        <taxon>Rhabditoidea</taxon>
        <taxon>Rhabditidae</taxon>
        <taxon>Mesorhabditinae</taxon>
        <taxon>Mesorhabditis</taxon>
    </lineage>
</organism>
<dbReference type="Proteomes" id="UP000887575">
    <property type="component" value="Unassembled WGS sequence"/>
</dbReference>
<keyword evidence="1" id="KW-1185">Reference proteome</keyword>
<dbReference type="AlphaFoldDB" id="A0AAF3EL72"/>